<protein>
    <submittedName>
        <fullName evidence="3">Uncharacterized protein</fullName>
    </submittedName>
</protein>
<evidence type="ECO:0000313" key="4">
    <source>
        <dbReference type="Proteomes" id="UP000663929"/>
    </source>
</evidence>
<keyword evidence="1" id="KW-0812">Transmembrane</keyword>
<evidence type="ECO:0000256" key="2">
    <source>
        <dbReference type="SAM" id="SignalP"/>
    </source>
</evidence>
<keyword evidence="4" id="KW-1185">Reference proteome</keyword>
<keyword evidence="1" id="KW-1133">Transmembrane helix</keyword>
<dbReference type="Proteomes" id="UP000663929">
    <property type="component" value="Chromosome"/>
</dbReference>
<feature type="transmembrane region" description="Helical" evidence="1">
    <location>
        <begin position="224"/>
        <end position="247"/>
    </location>
</feature>
<proteinExistence type="predicted"/>
<dbReference type="KEGG" id="scor:J3U87_33615"/>
<feature type="transmembrane region" description="Helical" evidence="1">
    <location>
        <begin position="194"/>
        <end position="212"/>
    </location>
</feature>
<dbReference type="EMBL" id="CP071793">
    <property type="protein sequence ID" value="QTD50549.1"/>
    <property type="molecule type" value="Genomic_DNA"/>
</dbReference>
<organism evidence="3 4">
    <name type="scientific">Sulfidibacter corallicola</name>
    <dbReference type="NCBI Taxonomy" id="2818388"/>
    <lineage>
        <taxon>Bacteria</taxon>
        <taxon>Pseudomonadati</taxon>
        <taxon>Acidobacteriota</taxon>
        <taxon>Holophagae</taxon>
        <taxon>Acanthopleuribacterales</taxon>
        <taxon>Acanthopleuribacteraceae</taxon>
        <taxon>Sulfidibacter</taxon>
    </lineage>
</organism>
<evidence type="ECO:0000256" key="1">
    <source>
        <dbReference type="SAM" id="Phobius"/>
    </source>
</evidence>
<keyword evidence="1" id="KW-0472">Membrane</keyword>
<feature type="transmembrane region" description="Helical" evidence="1">
    <location>
        <begin position="130"/>
        <end position="154"/>
    </location>
</feature>
<dbReference type="AlphaFoldDB" id="A0A8A4TKL6"/>
<gene>
    <name evidence="3" type="ORF">J3U87_33615</name>
</gene>
<sequence length="250" mass="27422">MFQRIHPLILIGASILVCSSTAALAQYQIITVSGQTYHAKTKPKQTDRGLFGFSLQGDVLIELDRSQIDWYTTALVNEEAPPIWSKPVEHNLTAKGIAGNQHQLQHLRADLHQYSQGRITLENLIGASKITLAALAAWLLFDLFFSAFLLWISMKIVSEFVDYGPLLGFNLLFLPLSLATSIACFLVGLGPLVAAAAGGALYFCAWLILLITREGCLPLRAFGGTLVFKALHGGTWVGVFLLLHMTWLRG</sequence>
<keyword evidence="2" id="KW-0732">Signal</keyword>
<evidence type="ECO:0000313" key="3">
    <source>
        <dbReference type="EMBL" id="QTD50549.1"/>
    </source>
</evidence>
<feature type="signal peptide" evidence="2">
    <location>
        <begin position="1"/>
        <end position="25"/>
    </location>
</feature>
<feature type="transmembrane region" description="Helical" evidence="1">
    <location>
        <begin position="166"/>
        <end position="188"/>
    </location>
</feature>
<name>A0A8A4TKL6_SULCO</name>
<accession>A0A8A4TKL6</accession>
<dbReference type="RefSeq" id="WP_237380368.1">
    <property type="nucleotide sequence ID" value="NZ_CP071793.1"/>
</dbReference>
<feature type="chain" id="PRO_5035244657" evidence="2">
    <location>
        <begin position="26"/>
        <end position="250"/>
    </location>
</feature>
<reference evidence="3" key="1">
    <citation type="submission" date="2021-03" db="EMBL/GenBank/DDBJ databases">
        <title>Acanthopleuribacteraceae sp. M133.</title>
        <authorList>
            <person name="Wang G."/>
        </authorList>
    </citation>
    <scope>NUCLEOTIDE SEQUENCE</scope>
    <source>
        <strain evidence="3">M133</strain>
    </source>
</reference>